<feature type="compositionally biased region" description="Low complexity" evidence="1">
    <location>
        <begin position="238"/>
        <end position="253"/>
    </location>
</feature>
<feature type="region of interest" description="Disordered" evidence="1">
    <location>
        <begin position="238"/>
        <end position="272"/>
    </location>
</feature>
<sequence>MDSALVCLFIELLDSILIRFTKSTVVSENLVRETNLWIAEQEVRCSRGFSEVRLCFLKRFVKGWSKVRPRFVQGSSGLLERLDVDERKKYDSEKKAYWMLSQAIPIQILHQFDEHKTSYGLWNALKARVQGNSNLKKMKATDIQVRKCCIEYSEDEKIDFLADALPDKWKSLVLILRENLPGLTLVEFVQKIEEQNIKDKRKARRVNVTQDPSLYGGSVVTPPASSVKIQTAFVSSTSDSTHVPSTSTSSSSSYYNNEKKSDSTPPPVQLNTTNLGKVTVEAVRDHMSILSIVVSAYDEQVAGRIGNANLTFEDYEQIDDDEMELIDIQWALASVIRRINRYE</sequence>
<proteinExistence type="predicted"/>
<evidence type="ECO:0000313" key="2">
    <source>
        <dbReference type="EMBL" id="KAD3640004.1"/>
    </source>
</evidence>
<protein>
    <submittedName>
        <fullName evidence="2">Uncharacterized protein</fullName>
    </submittedName>
</protein>
<evidence type="ECO:0000256" key="1">
    <source>
        <dbReference type="SAM" id="MobiDB-lite"/>
    </source>
</evidence>
<name>A0A5N6ML43_9ASTR</name>
<accession>A0A5N6ML43</accession>
<dbReference type="AlphaFoldDB" id="A0A5N6ML43"/>
<evidence type="ECO:0000313" key="3">
    <source>
        <dbReference type="Proteomes" id="UP000326396"/>
    </source>
</evidence>
<reference evidence="2 3" key="1">
    <citation type="submission" date="2019-05" db="EMBL/GenBank/DDBJ databases">
        <title>Mikania micrantha, genome provides insights into the molecular mechanism of rapid growth.</title>
        <authorList>
            <person name="Liu B."/>
        </authorList>
    </citation>
    <scope>NUCLEOTIDE SEQUENCE [LARGE SCALE GENOMIC DNA]</scope>
    <source>
        <strain evidence="2">NLD-2019</strain>
        <tissue evidence="2">Leaf</tissue>
    </source>
</reference>
<dbReference type="EMBL" id="SZYD01000015">
    <property type="protein sequence ID" value="KAD3640004.1"/>
    <property type="molecule type" value="Genomic_DNA"/>
</dbReference>
<organism evidence="2 3">
    <name type="scientific">Mikania micrantha</name>
    <name type="common">bitter vine</name>
    <dbReference type="NCBI Taxonomy" id="192012"/>
    <lineage>
        <taxon>Eukaryota</taxon>
        <taxon>Viridiplantae</taxon>
        <taxon>Streptophyta</taxon>
        <taxon>Embryophyta</taxon>
        <taxon>Tracheophyta</taxon>
        <taxon>Spermatophyta</taxon>
        <taxon>Magnoliopsida</taxon>
        <taxon>eudicotyledons</taxon>
        <taxon>Gunneridae</taxon>
        <taxon>Pentapetalae</taxon>
        <taxon>asterids</taxon>
        <taxon>campanulids</taxon>
        <taxon>Asterales</taxon>
        <taxon>Asteraceae</taxon>
        <taxon>Asteroideae</taxon>
        <taxon>Heliantheae alliance</taxon>
        <taxon>Eupatorieae</taxon>
        <taxon>Mikania</taxon>
    </lineage>
</organism>
<keyword evidence="3" id="KW-1185">Reference proteome</keyword>
<dbReference type="Proteomes" id="UP000326396">
    <property type="component" value="Linkage Group LG5"/>
</dbReference>
<gene>
    <name evidence="2" type="ORF">E3N88_29227</name>
</gene>
<feature type="region of interest" description="Disordered" evidence="1">
    <location>
        <begin position="199"/>
        <end position="219"/>
    </location>
</feature>
<comment type="caution">
    <text evidence="2">The sequence shown here is derived from an EMBL/GenBank/DDBJ whole genome shotgun (WGS) entry which is preliminary data.</text>
</comment>